<keyword evidence="1" id="KW-0732">Signal</keyword>
<dbReference type="EMBL" id="CP088295">
    <property type="protein sequence ID" value="UUY05821.1"/>
    <property type="molecule type" value="Genomic_DNA"/>
</dbReference>
<feature type="chain" id="PRO_5046093570" evidence="1">
    <location>
        <begin position="24"/>
        <end position="134"/>
    </location>
</feature>
<proteinExistence type="predicted"/>
<protein>
    <submittedName>
        <fullName evidence="2">Uncharacterized protein</fullName>
    </submittedName>
</protein>
<evidence type="ECO:0000313" key="3">
    <source>
        <dbReference type="Proteomes" id="UP001058860"/>
    </source>
</evidence>
<feature type="signal peptide" evidence="1">
    <location>
        <begin position="1"/>
        <end position="23"/>
    </location>
</feature>
<evidence type="ECO:0000256" key="1">
    <source>
        <dbReference type="SAM" id="SignalP"/>
    </source>
</evidence>
<accession>A0ABY5PM92</accession>
<dbReference type="RefSeq" id="WP_353866262.1">
    <property type="nucleotide sequence ID" value="NZ_CP088295.1"/>
</dbReference>
<organism evidence="2 3">
    <name type="scientific">Svornostia abyssi</name>
    <dbReference type="NCBI Taxonomy" id="2898438"/>
    <lineage>
        <taxon>Bacteria</taxon>
        <taxon>Bacillati</taxon>
        <taxon>Actinomycetota</taxon>
        <taxon>Thermoleophilia</taxon>
        <taxon>Solirubrobacterales</taxon>
        <taxon>Baekduiaceae</taxon>
        <taxon>Svornostia</taxon>
    </lineage>
</organism>
<dbReference type="Proteomes" id="UP001058860">
    <property type="component" value="Chromosome"/>
</dbReference>
<sequence>MSRLALSLLVVVAALLAATPAFAKDGDDDREDRPEVRVAGSCASGVTSKLKLKARDGELEVEFEVDSNRSGERWRVTLVRERRVFWRGTERTEGRSGSFSVERRLDDLDGPDTVTARAVGPRSRTCRATATLPG</sequence>
<gene>
    <name evidence="2" type="ORF">LRS13_09965</name>
</gene>
<evidence type="ECO:0000313" key="2">
    <source>
        <dbReference type="EMBL" id="UUY05821.1"/>
    </source>
</evidence>
<keyword evidence="3" id="KW-1185">Reference proteome</keyword>
<name>A0ABY5PM92_9ACTN</name>
<reference evidence="3" key="1">
    <citation type="submission" date="2021-11" db="EMBL/GenBank/DDBJ databases">
        <title>Cultivation dependent microbiological survey of springs from the worlds oldest radium mine currently devoted to the extraction of radon-saturated water.</title>
        <authorList>
            <person name="Kapinusova G."/>
            <person name="Smrhova T."/>
            <person name="Strejcek M."/>
            <person name="Suman J."/>
            <person name="Jani K."/>
            <person name="Pajer P."/>
            <person name="Uhlik O."/>
        </authorList>
    </citation>
    <scope>NUCLEOTIDE SEQUENCE [LARGE SCALE GENOMIC DNA]</scope>
    <source>
        <strain evidence="3">J379</strain>
    </source>
</reference>